<dbReference type="AlphaFoldDB" id="A0A418M459"/>
<dbReference type="Proteomes" id="UP000283523">
    <property type="component" value="Unassembled WGS sequence"/>
</dbReference>
<organism evidence="1 2">
    <name type="scientific">Fibrisoma montanum</name>
    <dbReference type="NCBI Taxonomy" id="2305895"/>
    <lineage>
        <taxon>Bacteria</taxon>
        <taxon>Pseudomonadati</taxon>
        <taxon>Bacteroidota</taxon>
        <taxon>Cytophagia</taxon>
        <taxon>Cytophagales</taxon>
        <taxon>Spirosomataceae</taxon>
        <taxon>Fibrisoma</taxon>
    </lineage>
</organism>
<evidence type="ECO:0000313" key="2">
    <source>
        <dbReference type="Proteomes" id="UP000283523"/>
    </source>
</evidence>
<gene>
    <name evidence="1" type="ORF">DYU11_20865</name>
</gene>
<dbReference type="InterPro" id="IPR021352">
    <property type="entry name" value="DUF2971"/>
</dbReference>
<reference evidence="1 2" key="1">
    <citation type="submission" date="2018-08" db="EMBL/GenBank/DDBJ databases">
        <title>Fibrisoma montanum sp. nov., isolated from Danxia mountain soil.</title>
        <authorList>
            <person name="Huang Y."/>
        </authorList>
    </citation>
    <scope>NUCLEOTIDE SEQUENCE [LARGE SCALE GENOMIC DNA]</scope>
    <source>
        <strain evidence="1 2">HYT19</strain>
    </source>
</reference>
<dbReference type="RefSeq" id="WP_119669667.1">
    <property type="nucleotide sequence ID" value="NZ_QXED01000006.1"/>
</dbReference>
<comment type="caution">
    <text evidence="1">The sequence shown here is derived from an EMBL/GenBank/DDBJ whole genome shotgun (WGS) entry which is preliminary data.</text>
</comment>
<name>A0A418M459_9BACT</name>
<dbReference type="Pfam" id="PF11185">
    <property type="entry name" value="DUF2971"/>
    <property type="match status" value="1"/>
</dbReference>
<dbReference type="EMBL" id="QXED01000006">
    <property type="protein sequence ID" value="RIV20499.1"/>
    <property type="molecule type" value="Genomic_DNA"/>
</dbReference>
<accession>A0A418M459</accession>
<proteinExistence type="predicted"/>
<keyword evidence="2" id="KW-1185">Reference proteome</keyword>
<dbReference type="OrthoDB" id="190848at2"/>
<sequence>MYNIPPIPILIPYYDRKVENFSGSFFADVPNTTLEKFDLPPKVIYHYTKLNTAELIIKGHKLNFSNPDRFNDPFDMMEDLIDFKAHGTQAKNWVNNKFKSRGRKERRKLTRRANEIGDQFADFRRQGFSSLKEQTGVCCFSKSPSKTLMWSHYADAHKGICIGFEIYPFQRRHLTTMMIGEVAYSERIIAKNYYEYEEEILRHWIFTKSHIWSYEEEVRAILFGTDGQCLFDFDKGCIKEIYYGCKVTDEEILSFQNLLDEHGYKHYSSYRMKIDKSTFDIKTEKLNQQNENGPKA</sequence>
<evidence type="ECO:0000313" key="1">
    <source>
        <dbReference type="EMBL" id="RIV20499.1"/>
    </source>
</evidence>
<protein>
    <submittedName>
        <fullName evidence="1">DUF2971 domain-containing protein</fullName>
    </submittedName>
</protein>